<name>A0A6N8J0F4_9BURK</name>
<dbReference type="Gene3D" id="3.40.190.290">
    <property type="match status" value="1"/>
</dbReference>
<evidence type="ECO:0000256" key="2">
    <source>
        <dbReference type="ARBA" id="ARBA00023015"/>
    </source>
</evidence>
<dbReference type="PANTHER" id="PTHR30419">
    <property type="entry name" value="HTH-TYPE TRANSCRIPTIONAL REGULATOR YBHD"/>
    <property type="match status" value="1"/>
</dbReference>
<gene>
    <name evidence="6" type="ORF">GON04_22910</name>
</gene>
<dbReference type="AlphaFoldDB" id="A0A6N8J0F4"/>
<dbReference type="Pfam" id="PF03466">
    <property type="entry name" value="LysR_substrate"/>
    <property type="match status" value="1"/>
</dbReference>
<dbReference type="InterPro" id="IPR036390">
    <property type="entry name" value="WH_DNA-bd_sf"/>
</dbReference>
<evidence type="ECO:0000256" key="3">
    <source>
        <dbReference type="ARBA" id="ARBA00023125"/>
    </source>
</evidence>
<organism evidence="6 7">
    <name type="scientific">Ramlibacter pinisoli</name>
    <dbReference type="NCBI Taxonomy" id="2682844"/>
    <lineage>
        <taxon>Bacteria</taxon>
        <taxon>Pseudomonadati</taxon>
        <taxon>Pseudomonadota</taxon>
        <taxon>Betaproteobacteria</taxon>
        <taxon>Burkholderiales</taxon>
        <taxon>Comamonadaceae</taxon>
        <taxon>Ramlibacter</taxon>
    </lineage>
</organism>
<evidence type="ECO:0000313" key="6">
    <source>
        <dbReference type="EMBL" id="MVQ32325.1"/>
    </source>
</evidence>
<sequence>MAREGKAAWAAAAAAASDSASAARMRESGIIESPWECGLLTAASRASNLFFPSFHEFDSSMDLRDFRYFEAVADFGHLGRAAEAMHRTQPALSKSLRRLEEALGATLFEREGRRLKLTEVGRVVLERTRFMRRTMDDTLQEVTDLARGAAGHLRLGGAPTAADRLLPQLVHALLERAPGLTLHLAVDVSASLLQALRAGTLDAVVGPLASAKREFERHVLFDDPVVVAASKRHPLLRRTAPAPQIGDLAGYAWVLPSPDVSLRVWLENTFERNGLAPPRVQVESASISLMPRLIAHNQLLTLISRKSLQAGPVGTLLREVPVPSAVLERQFGVLLRRDGYRPPPVRTLLAVLKEGGQRLLT</sequence>
<dbReference type="Pfam" id="PF00126">
    <property type="entry name" value="HTH_1"/>
    <property type="match status" value="1"/>
</dbReference>
<dbReference type="Gene3D" id="1.10.10.10">
    <property type="entry name" value="Winged helix-like DNA-binding domain superfamily/Winged helix DNA-binding domain"/>
    <property type="match status" value="1"/>
</dbReference>
<comment type="similarity">
    <text evidence="1">Belongs to the LysR transcriptional regulatory family.</text>
</comment>
<keyword evidence="7" id="KW-1185">Reference proteome</keyword>
<reference evidence="6 7" key="1">
    <citation type="submission" date="2019-12" db="EMBL/GenBank/DDBJ databases">
        <authorList>
            <person name="Huq M.A."/>
        </authorList>
    </citation>
    <scope>NUCLEOTIDE SEQUENCE [LARGE SCALE GENOMIC DNA]</scope>
    <source>
        <strain evidence="6 7">MAH-25</strain>
    </source>
</reference>
<dbReference type="InterPro" id="IPR050950">
    <property type="entry name" value="HTH-type_LysR_regulators"/>
</dbReference>
<dbReference type="GO" id="GO:0003700">
    <property type="term" value="F:DNA-binding transcription factor activity"/>
    <property type="evidence" value="ECO:0007669"/>
    <property type="project" value="InterPro"/>
</dbReference>
<keyword evidence="2" id="KW-0805">Transcription regulation</keyword>
<dbReference type="PROSITE" id="PS50931">
    <property type="entry name" value="HTH_LYSR"/>
    <property type="match status" value="1"/>
</dbReference>
<dbReference type="PRINTS" id="PR00039">
    <property type="entry name" value="HTHLYSR"/>
</dbReference>
<keyword evidence="4" id="KW-0804">Transcription</keyword>
<dbReference type="GO" id="GO:0005829">
    <property type="term" value="C:cytosol"/>
    <property type="evidence" value="ECO:0007669"/>
    <property type="project" value="TreeGrafter"/>
</dbReference>
<keyword evidence="3" id="KW-0238">DNA-binding</keyword>
<evidence type="ECO:0000256" key="1">
    <source>
        <dbReference type="ARBA" id="ARBA00009437"/>
    </source>
</evidence>
<proteinExistence type="inferred from homology"/>
<dbReference type="InterPro" id="IPR000847">
    <property type="entry name" value="LysR_HTH_N"/>
</dbReference>
<evidence type="ECO:0000259" key="5">
    <source>
        <dbReference type="PROSITE" id="PS50931"/>
    </source>
</evidence>
<dbReference type="EMBL" id="WSEL01000009">
    <property type="protein sequence ID" value="MVQ32325.1"/>
    <property type="molecule type" value="Genomic_DNA"/>
</dbReference>
<protein>
    <submittedName>
        <fullName evidence="6">LysR family transcriptional regulator</fullName>
    </submittedName>
</protein>
<evidence type="ECO:0000313" key="7">
    <source>
        <dbReference type="Proteomes" id="UP000469385"/>
    </source>
</evidence>
<evidence type="ECO:0000256" key="4">
    <source>
        <dbReference type="ARBA" id="ARBA00023163"/>
    </source>
</evidence>
<dbReference type="InterPro" id="IPR036388">
    <property type="entry name" value="WH-like_DNA-bd_sf"/>
</dbReference>
<dbReference type="SUPFAM" id="SSF46785">
    <property type="entry name" value="Winged helix' DNA-binding domain"/>
    <property type="match status" value="1"/>
</dbReference>
<feature type="domain" description="HTH lysR-type" evidence="5">
    <location>
        <begin position="61"/>
        <end position="118"/>
    </location>
</feature>
<dbReference type="SUPFAM" id="SSF53850">
    <property type="entry name" value="Periplasmic binding protein-like II"/>
    <property type="match status" value="1"/>
</dbReference>
<dbReference type="Proteomes" id="UP000469385">
    <property type="component" value="Unassembled WGS sequence"/>
</dbReference>
<dbReference type="InterPro" id="IPR005119">
    <property type="entry name" value="LysR_subst-bd"/>
</dbReference>
<dbReference type="GO" id="GO:0003677">
    <property type="term" value="F:DNA binding"/>
    <property type="evidence" value="ECO:0007669"/>
    <property type="project" value="UniProtKB-KW"/>
</dbReference>
<accession>A0A6N8J0F4</accession>
<dbReference type="FunFam" id="1.10.10.10:FF:000001">
    <property type="entry name" value="LysR family transcriptional regulator"/>
    <property type="match status" value="1"/>
</dbReference>
<comment type="caution">
    <text evidence="6">The sequence shown here is derived from an EMBL/GenBank/DDBJ whole genome shotgun (WGS) entry which is preliminary data.</text>
</comment>